<proteinExistence type="inferred from homology"/>
<feature type="transmembrane region" description="Helical" evidence="6">
    <location>
        <begin position="110"/>
        <end position="127"/>
    </location>
</feature>
<evidence type="ECO:0000256" key="5">
    <source>
        <dbReference type="ARBA" id="ARBA00023136"/>
    </source>
</evidence>
<dbReference type="RefSeq" id="WP_169159900.1">
    <property type="nucleotide sequence ID" value="NZ_JABBFW010000004.1"/>
</dbReference>
<comment type="subcellular location">
    <subcellularLocation>
        <location evidence="1">Membrane</location>
        <topology evidence="1">Multi-pass membrane protein</topology>
    </subcellularLocation>
</comment>
<feature type="transmembrane region" description="Helical" evidence="6">
    <location>
        <begin position="256"/>
        <end position="276"/>
    </location>
</feature>
<dbReference type="AlphaFoldDB" id="A0A848F9U5"/>
<evidence type="ECO:0000256" key="6">
    <source>
        <dbReference type="SAM" id="Phobius"/>
    </source>
</evidence>
<keyword evidence="3 6" id="KW-0812">Transmembrane</keyword>
<dbReference type="Proteomes" id="UP000574067">
    <property type="component" value="Unassembled WGS sequence"/>
</dbReference>
<dbReference type="Pfam" id="PF00892">
    <property type="entry name" value="EamA"/>
    <property type="match status" value="2"/>
</dbReference>
<feature type="transmembrane region" description="Helical" evidence="6">
    <location>
        <begin position="282"/>
        <end position="301"/>
    </location>
</feature>
<dbReference type="SUPFAM" id="SSF103481">
    <property type="entry name" value="Multidrug resistance efflux transporter EmrE"/>
    <property type="match status" value="2"/>
</dbReference>
<organism evidence="8 9">
    <name type="scientific">Azohydromonas caseinilytica</name>
    <dbReference type="NCBI Taxonomy" id="2728836"/>
    <lineage>
        <taxon>Bacteria</taxon>
        <taxon>Pseudomonadati</taxon>
        <taxon>Pseudomonadota</taxon>
        <taxon>Betaproteobacteria</taxon>
        <taxon>Burkholderiales</taxon>
        <taxon>Sphaerotilaceae</taxon>
        <taxon>Azohydromonas</taxon>
    </lineage>
</organism>
<feature type="transmembrane region" description="Helical" evidence="6">
    <location>
        <begin position="164"/>
        <end position="182"/>
    </location>
</feature>
<keyword evidence="4 6" id="KW-1133">Transmembrane helix</keyword>
<reference evidence="8 9" key="1">
    <citation type="submission" date="2020-04" db="EMBL/GenBank/DDBJ databases">
        <title>Azohydromonas sp. isolated from soil.</title>
        <authorList>
            <person name="Dahal R.H."/>
        </authorList>
    </citation>
    <scope>NUCLEOTIDE SEQUENCE [LARGE SCALE GENOMIC DNA]</scope>
    <source>
        <strain evidence="8 9">G-1-1-14</strain>
    </source>
</reference>
<feature type="transmembrane region" description="Helical" evidence="6">
    <location>
        <begin position="194"/>
        <end position="214"/>
    </location>
</feature>
<keyword evidence="9" id="KW-1185">Reference proteome</keyword>
<evidence type="ECO:0000256" key="3">
    <source>
        <dbReference type="ARBA" id="ARBA00022692"/>
    </source>
</evidence>
<dbReference type="PANTHER" id="PTHR32322:SF2">
    <property type="entry name" value="EAMA DOMAIN-CONTAINING PROTEIN"/>
    <property type="match status" value="1"/>
</dbReference>
<accession>A0A848F9U5</accession>
<dbReference type="PANTHER" id="PTHR32322">
    <property type="entry name" value="INNER MEMBRANE TRANSPORTER"/>
    <property type="match status" value="1"/>
</dbReference>
<dbReference type="InterPro" id="IPR037185">
    <property type="entry name" value="EmrE-like"/>
</dbReference>
<evidence type="ECO:0000313" key="9">
    <source>
        <dbReference type="Proteomes" id="UP000574067"/>
    </source>
</evidence>
<comment type="caution">
    <text evidence="8">The sequence shown here is derived from an EMBL/GenBank/DDBJ whole genome shotgun (WGS) entry which is preliminary data.</text>
</comment>
<feature type="transmembrane region" description="Helical" evidence="6">
    <location>
        <begin position="136"/>
        <end position="152"/>
    </location>
</feature>
<protein>
    <submittedName>
        <fullName evidence="8">DMT family transporter</fullName>
    </submittedName>
</protein>
<gene>
    <name evidence="8" type="ORF">HHL10_08425</name>
</gene>
<feature type="domain" description="EamA" evidence="7">
    <location>
        <begin position="163"/>
        <end position="299"/>
    </location>
</feature>
<feature type="transmembrane region" description="Helical" evidence="6">
    <location>
        <begin position="226"/>
        <end position="249"/>
    </location>
</feature>
<evidence type="ECO:0000259" key="7">
    <source>
        <dbReference type="Pfam" id="PF00892"/>
    </source>
</evidence>
<evidence type="ECO:0000256" key="1">
    <source>
        <dbReference type="ARBA" id="ARBA00004141"/>
    </source>
</evidence>
<dbReference type="InterPro" id="IPR050638">
    <property type="entry name" value="AA-Vitamin_Transporters"/>
</dbReference>
<name>A0A848F9U5_9BURK</name>
<dbReference type="GO" id="GO:0016020">
    <property type="term" value="C:membrane"/>
    <property type="evidence" value="ECO:0007669"/>
    <property type="project" value="UniProtKB-SubCell"/>
</dbReference>
<feature type="transmembrane region" description="Helical" evidence="6">
    <location>
        <begin position="47"/>
        <end position="66"/>
    </location>
</feature>
<sequence length="303" mass="32425">MPSSPASTGTQRAWPGLLLAATGAAALSGKAIIVKLSYRYGIDAVTVIMLRMLFALPLFLFLAWWAGRGQRPLTRRDWLAVGLLGFSGYYLSSFLDFMGLQYVSAGLERLVLYLNPTLVLLLSWLLFGRRATWRQFVAMAVSYAGVVLAFGQEVQLAGPQVLKGTLLVLGSAVSYALYLVYAGEEVRRLGAMRLTGLATSVACLLCVAQFLVLRPLDVVMALPPEVVGLSLINATVCTFAPVLMLMLAIERVGPTMTAQAGMIGPLTTIAMGVLVLGEPFSIGLVAGTALVLAGVALLNRWRK</sequence>
<evidence type="ECO:0000313" key="8">
    <source>
        <dbReference type="EMBL" id="NML15000.1"/>
    </source>
</evidence>
<evidence type="ECO:0000256" key="2">
    <source>
        <dbReference type="ARBA" id="ARBA00007362"/>
    </source>
</evidence>
<evidence type="ECO:0000256" key="4">
    <source>
        <dbReference type="ARBA" id="ARBA00022989"/>
    </source>
</evidence>
<feature type="transmembrane region" description="Helical" evidence="6">
    <location>
        <begin position="78"/>
        <end position="98"/>
    </location>
</feature>
<comment type="similarity">
    <text evidence="2">Belongs to the EamA transporter family.</text>
</comment>
<keyword evidence="5 6" id="KW-0472">Membrane</keyword>
<dbReference type="EMBL" id="JABBFW010000004">
    <property type="protein sequence ID" value="NML15000.1"/>
    <property type="molecule type" value="Genomic_DNA"/>
</dbReference>
<feature type="domain" description="EamA" evidence="7">
    <location>
        <begin position="15"/>
        <end position="150"/>
    </location>
</feature>
<dbReference type="InterPro" id="IPR000620">
    <property type="entry name" value="EamA_dom"/>
</dbReference>